<sequence length="20" mass="2268">MNIHTTNLCSDDKLIYSANN</sequence>
<organism evidence="1">
    <name type="scientific">Arundo donax</name>
    <name type="common">Giant reed</name>
    <name type="synonym">Donax arundinaceus</name>
    <dbReference type="NCBI Taxonomy" id="35708"/>
    <lineage>
        <taxon>Eukaryota</taxon>
        <taxon>Viridiplantae</taxon>
        <taxon>Streptophyta</taxon>
        <taxon>Embryophyta</taxon>
        <taxon>Tracheophyta</taxon>
        <taxon>Spermatophyta</taxon>
        <taxon>Magnoliopsida</taxon>
        <taxon>Liliopsida</taxon>
        <taxon>Poales</taxon>
        <taxon>Poaceae</taxon>
        <taxon>PACMAD clade</taxon>
        <taxon>Arundinoideae</taxon>
        <taxon>Arundineae</taxon>
        <taxon>Arundo</taxon>
    </lineage>
</organism>
<protein>
    <submittedName>
        <fullName evidence="1">Uncharacterized protein</fullName>
    </submittedName>
</protein>
<dbReference type="AlphaFoldDB" id="A0A0A8ZC24"/>
<accession>A0A0A8ZC24</accession>
<evidence type="ECO:0000313" key="1">
    <source>
        <dbReference type="EMBL" id="JAD32412.1"/>
    </source>
</evidence>
<proteinExistence type="predicted"/>
<dbReference type="EMBL" id="GBRH01265483">
    <property type="protein sequence ID" value="JAD32412.1"/>
    <property type="molecule type" value="Transcribed_RNA"/>
</dbReference>
<name>A0A0A8ZC24_ARUDO</name>
<reference evidence="1" key="1">
    <citation type="submission" date="2014-09" db="EMBL/GenBank/DDBJ databases">
        <authorList>
            <person name="Magalhaes I.L.F."/>
            <person name="Oliveira U."/>
            <person name="Santos F.R."/>
            <person name="Vidigal T.H.D.A."/>
            <person name="Brescovit A.D."/>
            <person name="Santos A.J."/>
        </authorList>
    </citation>
    <scope>NUCLEOTIDE SEQUENCE</scope>
    <source>
        <tissue evidence="1">Shoot tissue taken approximately 20 cm above the soil surface</tissue>
    </source>
</reference>
<reference evidence="1" key="2">
    <citation type="journal article" date="2015" name="Data Brief">
        <title>Shoot transcriptome of the giant reed, Arundo donax.</title>
        <authorList>
            <person name="Barrero R.A."/>
            <person name="Guerrero F.D."/>
            <person name="Moolhuijzen P."/>
            <person name="Goolsby J.A."/>
            <person name="Tidwell J."/>
            <person name="Bellgard S.E."/>
            <person name="Bellgard M.I."/>
        </authorList>
    </citation>
    <scope>NUCLEOTIDE SEQUENCE</scope>
    <source>
        <tissue evidence="1">Shoot tissue taken approximately 20 cm above the soil surface</tissue>
    </source>
</reference>